<feature type="transmembrane region" description="Helical" evidence="3">
    <location>
        <begin position="15"/>
        <end position="34"/>
    </location>
</feature>
<dbReference type="RefSeq" id="WP_027887987.1">
    <property type="nucleotide sequence ID" value="NZ_BJXL01000130.1"/>
</dbReference>
<dbReference type="EMBL" id="BJXL01000130">
    <property type="protein sequence ID" value="GEM84786.1"/>
    <property type="molecule type" value="Genomic_DNA"/>
</dbReference>
<evidence type="ECO:0000256" key="3">
    <source>
        <dbReference type="SAM" id="Phobius"/>
    </source>
</evidence>
<dbReference type="CDD" id="cd02966">
    <property type="entry name" value="TlpA_like_family"/>
    <property type="match status" value="1"/>
</dbReference>
<dbReference type="GO" id="GO:0016491">
    <property type="term" value="F:oxidoreductase activity"/>
    <property type="evidence" value="ECO:0007669"/>
    <property type="project" value="InterPro"/>
</dbReference>
<evidence type="ECO:0000313" key="6">
    <source>
        <dbReference type="Proteomes" id="UP000321197"/>
    </source>
</evidence>
<dbReference type="SUPFAM" id="SSF52833">
    <property type="entry name" value="Thioredoxin-like"/>
    <property type="match status" value="1"/>
</dbReference>
<dbReference type="Proteomes" id="UP000321197">
    <property type="component" value="Unassembled WGS sequence"/>
</dbReference>
<dbReference type="Pfam" id="PF08534">
    <property type="entry name" value="Redoxin"/>
    <property type="match status" value="1"/>
</dbReference>
<name>A0A511R706_9DEIN</name>
<dbReference type="PROSITE" id="PS00194">
    <property type="entry name" value="THIOREDOXIN_1"/>
    <property type="match status" value="1"/>
</dbReference>
<evidence type="ECO:0000259" key="4">
    <source>
        <dbReference type="PROSITE" id="PS51352"/>
    </source>
</evidence>
<sequence length="270" mass="28566">MSLTPDALLLGPLALSWPNLALLLGALAFTALAARRGLEARGWWVLLAALLAARLGYVLEHLGTWPDPASALLGVVDVRSGGWSWAWGLAGGALTAGALLRREAGRLLVPAAGALALAALPLGLQQALLRPGLALESPALDARPLAYLEPGRSQPSPARFGDLPKPMLLNVWATWCPPCRTEMPLLAEYQQKGYPVVLLNAGEGAGAVEGFLREAGLSARVFLDSANLRESFRVSGLPTTLLIGADGRVLARHLGPVNRAQLEELLQRLR</sequence>
<keyword evidence="3" id="KW-0472">Membrane</keyword>
<accession>A0A511R706</accession>
<dbReference type="Gene3D" id="3.40.30.10">
    <property type="entry name" value="Glutaredoxin"/>
    <property type="match status" value="1"/>
</dbReference>
<feature type="transmembrane region" description="Helical" evidence="3">
    <location>
        <begin position="107"/>
        <end position="124"/>
    </location>
</feature>
<keyword evidence="3" id="KW-0812">Transmembrane</keyword>
<keyword evidence="2" id="KW-0201">Cytochrome c-type biogenesis</keyword>
<dbReference type="InterPro" id="IPR013766">
    <property type="entry name" value="Thioredoxin_domain"/>
</dbReference>
<evidence type="ECO:0000256" key="1">
    <source>
        <dbReference type="ARBA" id="ARBA00004196"/>
    </source>
</evidence>
<reference evidence="5 6" key="1">
    <citation type="submission" date="2019-07" db="EMBL/GenBank/DDBJ databases">
        <title>Whole genome shotgun sequence of Meiothermus hypogaeus NBRC 106114.</title>
        <authorList>
            <person name="Hosoyama A."/>
            <person name="Uohara A."/>
            <person name="Ohji S."/>
            <person name="Ichikawa N."/>
        </authorList>
    </citation>
    <scope>NUCLEOTIDE SEQUENCE [LARGE SCALE GENOMIC DNA]</scope>
    <source>
        <strain evidence="5 6">NBRC 106114</strain>
    </source>
</reference>
<dbReference type="InterPro" id="IPR050553">
    <property type="entry name" value="Thioredoxin_ResA/DsbE_sf"/>
</dbReference>
<dbReference type="OrthoDB" id="25753at2"/>
<organism evidence="5 6">
    <name type="scientific">Meiothermus hypogaeus NBRC 106114</name>
    <dbReference type="NCBI Taxonomy" id="1227553"/>
    <lineage>
        <taxon>Bacteria</taxon>
        <taxon>Thermotogati</taxon>
        <taxon>Deinococcota</taxon>
        <taxon>Deinococci</taxon>
        <taxon>Thermales</taxon>
        <taxon>Thermaceae</taxon>
        <taxon>Meiothermus</taxon>
    </lineage>
</organism>
<evidence type="ECO:0000256" key="2">
    <source>
        <dbReference type="ARBA" id="ARBA00022748"/>
    </source>
</evidence>
<dbReference type="InterPro" id="IPR013740">
    <property type="entry name" value="Redoxin"/>
</dbReference>
<dbReference type="AlphaFoldDB" id="A0A511R706"/>
<protein>
    <recommendedName>
        <fullName evidence="4">Thioredoxin domain-containing protein</fullName>
    </recommendedName>
</protein>
<dbReference type="InterPro" id="IPR036249">
    <property type="entry name" value="Thioredoxin-like_sf"/>
</dbReference>
<feature type="transmembrane region" description="Helical" evidence="3">
    <location>
        <begin position="82"/>
        <end position="100"/>
    </location>
</feature>
<comment type="subcellular location">
    <subcellularLocation>
        <location evidence="1">Cell envelope</location>
    </subcellularLocation>
</comment>
<dbReference type="GO" id="GO:0030313">
    <property type="term" value="C:cell envelope"/>
    <property type="evidence" value="ECO:0007669"/>
    <property type="project" value="UniProtKB-SubCell"/>
</dbReference>
<gene>
    <name evidence="5" type="ORF">MHY01S_29520</name>
</gene>
<dbReference type="PANTHER" id="PTHR42852">
    <property type="entry name" value="THIOL:DISULFIDE INTERCHANGE PROTEIN DSBE"/>
    <property type="match status" value="1"/>
</dbReference>
<feature type="domain" description="Thioredoxin" evidence="4">
    <location>
        <begin position="124"/>
        <end position="270"/>
    </location>
</feature>
<feature type="transmembrane region" description="Helical" evidence="3">
    <location>
        <begin position="43"/>
        <end position="62"/>
    </location>
</feature>
<dbReference type="InterPro" id="IPR017937">
    <property type="entry name" value="Thioredoxin_CS"/>
</dbReference>
<dbReference type="GO" id="GO:0017004">
    <property type="term" value="P:cytochrome complex assembly"/>
    <property type="evidence" value="ECO:0007669"/>
    <property type="project" value="UniProtKB-KW"/>
</dbReference>
<evidence type="ECO:0000313" key="5">
    <source>
        <dbReference type="EMBL" id="GEM84786.1"/>
    </source>
</evidence>
<keyword evidence="3" id="KW-1133">Transmembrane helix</keyword>
<dbReference type="PROSITE" id="PS51352">
    <property type="entry name" value="THIOREDOXIN_2"/>
    <property type="match status" value="1"/>
</dbReference>
<dbReference type="PANTHER" id="PTHR42852:SF13">
    <property type="entry name" value="PROTEIN DIPZ"/>
    <property type="match status" value="1"/>
</dbReference>
<proteinExistence type="predicted"/>
<comment type="caution">
    <text evidence="5">The sequence shown here is derived from an EMBL/GenBank/DDBJ whole genome shotgun (WGS) entry which is preliminary data.</text>
</comment>